<dbReference type="Proteomes" id="UP000635885">
    <property type="component" value="Unassembled WGS sequence"/>
</dbReference>
<protein>
    <submittedName>
        <fullName evidence="1">Uncharacterized protein</fullName>
    </submittedName>
</protein>
<dbReference type="RefSeq" id="WP_188442333.1">
    <property type="nucleotide sequence ID" value="NZ_BMFD01000006.1"/>
</dbReference>
<organism evidence="1 2">
    <name type="scientific">Belliella aquatica</name>
    <dbReference type="NCBI Taxonomy" id="1323734"/>
    <lineage>
        <taxon>Bacteria</taxon>
        <taxon>Pseudomonadati</taxon>
        <taxon>Bacteroidota</taxon>
        <taxon>Cytophagia</taxon>
        <taxon>Cytophagales</taxon>
        <taxon>Cyclobacteriaceae</taxon>
        <taxon>Belliella</taxon>
    </lineage>
</organism>
<comment type="caution">
    <text evidence="1">The sequence shown here is derived from an EMBL/GenBank/DDBJ whole genome shotgun (WGS) entry which is preliminary data.</text>
</comment>
<keyword evidence="2" id="KW-1185">Reference proteome</keyword>
<name>A0ABQ1MMN4_9BACT</name>
<proteinExistence type="predicted"/>
<evidence type="ECO:0000313" key="2">
    <source>
        <dbReference type="Proteomes" id="UP000635885"/>
    </source>
</evidence>
<reference evidence="2" key="1">
    <citation type="journal article" date="2019" name="Int. J. Syst. Evol. Microbiol.">
        <title>The Global Catalogue of Microorganisms (GCM) 10K type strain sequencing project: providing services to taxonomists for standard genome sequencing and annotation.</title>
        <authorList>
            <consortium name="The Broad Institute Genomics Platform"/>
            <consortium name="The Broad Institute Genome Sequencing Center for Infectious Disease"/>
            <person name="Wu L."/>
            <person name="Ma J."/>
        </authorList>
    </citation>
    <scope>NUCLEOTIDE SEQUENCE [LARGE SCALE GENOMIC DNA]</scope>
    <source>
        <strain evidence="2">CGMCC 1.12479</strain>
    </source>
</reference>
<evidence type="ECO:0000313" key="1">
    <source>
        <dbReference type="EMBL" id="GGC41120.1"/>
    </source>
</evidence>
<dbReference type="EMBL" id="BMFD01000006">
    <property type="protein sequence ID" value="GGC41120.1"/>
    <property type="molecule type" value="Genomic_DNA"/>
</dbReference>
<sequence length="135" mass="15085">MKKGLIKKFRENYAKNGKINKPGIGADGKPIKEQTNWVWFNRETIEAALAKADADGKTGGLKMFFGQYDKETISMIPADRPKREDYIGRISLVLVPTNLTEEGLQEVNHVQEPTSDEDDDGWNGGMLCPPECITN</sequence>
<gene>
    <name evidence="1" type="ORF">GCM10010993_19730</name>
</gene>
<accession>A0ABQ1MMN4</accession>